<name>A0A1G1V8D6_9BACT</name>
<comment type="caution">
    <text evidence="2">The sequence shown here is derived from an EMBL/GenBank/DDBJ whole genome shotgun (WGS) entry which is preliminary data.</text>
</comment>
<keyword evidence="1" id="KW-0472">Membrane</keyword>
<reference evidence="2 3" key="1">
    <citation type="journal article" date="2016" name="Nat. Commun.">
        <title>Thousands of microbial genomes shed light on interconnected biogeochemical processes in an aquifer system.</title>
        <authorList>
            <person name="Anantharaman K."/>
            <person name="Brown C.T."/>
            <person name="Hug L.A."/>
            <person name="Sharon I."/>
            <person name="Castelle C.J."/>
            <person name="Probst A.J."/>
            <person name="Thomas B.C."/>
            <person name="Singh A."/>
            <person name="Wilkins M.J."/>
            <person name="Karaoz U."/>
            <person name="Brodie E.L."/>
            <person name="Williams K.H."/>
            <person name="Hubbard S.S."/>
            <person name="Banfield J.F."/>
        </authorList>
    </citation>
    <scope>NUCLEOTIDE SEQUENCE [LARGE SCALE GENOMIC DNA]</scope>
</reference>
<gene>
    <name evidence="2" type="ORF">A3D26_03355</name>
</gene>
<keyword evidence="1" id="KW-1133">Transmembrane helix</keyword>
<evidence type="ECO:0000256" key="1">
    <source>
        <dbReference type="SAM" id="Phobius"/>
    </source>
</evidence>
<accession>A0A1G1V8D6</accession>
<dbReference type="AlphaFoldDB" id="A0A1G1V8D6"/>
<dbReference type="STRING" id="1797516.A3D26_03355"/>
<feature type="transmembrane region" description="Helical" evidence="1">
    <location>
        <begin position="25"/>
        <end position="48"/>
    </location>
</feature>
<evidence type="ECO:0000313" key="3">
    <source>
        <dbReference type="Proteomes" id="UP000178319"/>
    </source>
</evidence>
<keyword evidence="1" id="KW-0812">Transmembrane</keyword>
<protein>
    <submittedName>
        <fullName evidence="2">Uncharacterized protein</fullName>
    </submittedName>
</protein>
<dbReference type="EMBL" id="MHBZ01000015">
    <property type="protein sequence ID" value="OGY11561.1"/>
    <property type="molecule type" value="Genomic_DNA"/>
</dbReference>
<organism evidence="2 3">
    <name type="scientific">Candidatus Blackburnbacteria bacterium RIFCSPHIGHO2_02_FULL_44_20</name>
    <dbReference type="NCBI Taxonomy" id="1797516"/>
    <lineage>
        <taxon>Bacteria</taxon>
        <taxon>Candidatus Blackburniibacteriota</taxon>
    </lineage>
</organism>
<proteinExistence type="predicted"/>
<sequence length="63" mass="6396">MEKITAGVVFGGAGALYLLLWGDSFGLFFGGFFLGAGSVLVGLGLGGWSAKATQSIPPETTEQ</sequence>
<dbReference type="Proteomes" id="UP000178319">
    <property type="component" value="Unassembled WGS sequence"/>
</dbReference>
<evidence type="ECO:0000313" key="2">
    <source>
        <dbReference type="EMBL" id="OGY11561.1"/>
    </source>
</evidence>